<dbReference type="Proteomes" id="UP000823775">
    <property type="component" value="Unassembled WGS sequence"/>
</dbReference>
<feature type="non-terminal residue" evidence="2">
    <location>
        <position position="120"/>
    </location>
</feature>
<protein>
    <recommendedName>
        <fullName evidence="1">RNase H type-1 domain-containing protein</fullName>
    </recommendedName>
</protein>
<keyword evidence="3" id="KW-1185">Reference proteome</keyword>
<comment type="caution">
    <text evidence="2">The sequence shown here is derived from an EMBL/GenBank/DDBJ whole genome shotgun (WGS) entry which is preliminary data.</text>
</comment>
<feature type="non-terminal residue" evidence="2">
    <location>
        <position position="1"/>
    </location>
</feature>
<evidence type="ECO:0000313" key="3">
    <source>
        <dbReference type="Proteomes" id="UP000823775"/>
    </source>
</evidence>
<dbReference type="InterPro" id="IPR053151">
    <property type="entry name" value="RNase_H-like"/>
</dbReference>
<feature type="domain" description="RNase H type-1" evidence="1">
    <location>
        <begin position="1"/>
        <end position="77"/>
    </location>
</feature>
<dbReference type="PANTHER" id="PTHR47723">
    <property type="entry name" value="OS05G0353850 PROTEIN"/>
    <property type="match status" value="1"/>
</dbReference>
<evidence type="ECO:0000313" key="2">
    <source>
        <dbReference type="EMBL" id="MCD7469569.1"/>
    </source>
</evidence>
<reference evidence="2 3" key="1">
    <citation type="journal article" date="2021" name="BMC Genomics">
        <title>Datura genome reveals duplications of psychoactive alkaloid biosynthetic genes and high mutation rate following tissue culture.</title>
        <authorList>
            <person name="Rajewski A."/>
            <person name="Carter-House D."/>
            <person name="Stajich J."/>
            <person name="Litt A."/>
        </authorList>
    </citation>
    <scope>NUCLEOTIDE SEQUENCE [LARGE SCALE GENOMIC DNA]</scope>
    <source>
        <strain evidence="2">AR-01</strain>
    </source>
</reference>
<proteinExistence type="predicted"/>
<gene>
    <name evidence="2" type="ORF">HAX54_008682</name>
</gene>
<dbReference type="Pfam" id="PF13456">
    <property type="entry name" value="RVT_3"/>
    <property type="match status" value="1"/>
</dbReference>
<dbReference type="InterPro" id="IPR012337">
    <property type="entry name" value="RNaseH-like_sf"/>
</dbReference>
<sequence length="120" mass="13079">TDGASRGNSGPSSIAFCIRDSEGYLKHAAARRIQDGSNFIAEVGAIRARLEYCLSNQLLPVVIEIDSLTMKKILNGTGSGDYCSDRISLQRDRGDDWSPAVMDQGINRRIRCNGFLTAIV</sequence>
<dbReference type="InterPro" id="IPR002156">
    <property type="entry name" value="RNaseH_domain"/>
</dbReference>
<dbReference type="InterPro" id="IPR036397">
    <property type="entry name" value="RNaseH_sf"/>
</dbReference>
<dbReference type="Gene3D" id="3.30.420.10">
    <property type="entry name" value="Ribonuclease H-like superfamily/Ribonuclease H"/>
    <property type="match status" value="1"/>
</dbReference>
<accession>A0ABS8TG90</accession>
<dbReference type="PANTHER" id="PTHR47723:SF24">
    <property type="entry name" value="RNASE H TYPE-1 DOMAIN-CONTAINING PROTEIN"/>
    <property type="match status" value="1"/>
</dbReference>
<evidence type="ECO:0000259" key="1">
    <source>
        <dbReference type="Pfam" id="PF13456"/>
    </source>
</evidence>
<organism evidence="2 3">
    <name type="scientific">Datura stramonium</name>
    <name type="common">Jimsonweed</name>
    <name type="synonym">Common thornapple</name>
    <dbReference type="NCBI Taxonomy" id="4076"/>
    <lineage>
        <taxon>Eukaryota</taxon>
        <taxon>Viridiplantae</taxon>
        <taxon>Streptophyta</taxon>
        <taxon>Embryophyta</taxon>
        <taxon>Tracheophyta</taxon>
        <taxon>Spermatophyta</taxon>
        <taxon>Magnoliopsida</taxon>
        <taxon>eudicotyledons</taxon>
        <taxon>Gunneridae</taxon>
        <taxon>Pentapetalae</taxon>
        <taxon>asterids</taxon>
        <taxon>lamiids</taxon>
        <taxon>Solanales</taxon>
        <taxon>Solanaceae</taxon>
        <taxon>Solanoideae</taxon>
        <taxon>Datureae</taxon>
        <taxon>Datura</taxon>
    </lineage>
</organism>
<dbReference type="InterPro" id="IPR044730">
    <property type="entry name" value="RNase_H-like_dom_plant"/>
</dbReference>
<dbReference type="CDD" id="cd06222">
    <property type="entry name" value="RNase_H_like"/>
    <property type="match status" value="1"/>
</dbReference>
<name>A0ABS8TG90_DATST</name>
<dbReference type="EMBL" id="JACEIK010001456">
    <property type="protein sequence ID" value="MCD7469569.1"/>
    <property type="molecule type" value="Genomic_DNA"/>
</dbReference>
<dbReference type="SUPFAM" id="SSF53098">
    <property type="entry name" value="Ribonuclease H-like"/>
    <property type="match status" value="1"/>
</dbReference>